<evidence type="ECO:0000259" key="1">
    <source>
        <dbReference type="PROSITE" id="PS50826"/>
    </source>
</evidence>
<dbReference type="PANTHER" id="PTHR46753:SF3">
    <property type="entry name" value="PDZ DOMAIN-CONTAINING PROTEIN"/>
    <property type="match status" value="1"/>
</dbReference>
<keyword evidence="3" id="KW-1185">Reference proteome</keyword>
<dbReference type="CDD" id="cd17682">
    <property type="entry name" value="RUN_RUFY4_like"/>
    <property type="match status" value="1"/>
</dbReference>
<dbReference type="SUPFAM" id="SSF140741">
    <property type="entry name" value="RUN domain-like"/>
    <property type="match status" value="1"/>
</dbReference>
<gene>
    <name evidence="2" type="ORF">SK128_023426</name>
</gene>
<evidence type="ECO:0000313" key="2">
    <source>
        <dbReference type="EMBL" id="KAK7085432.1"/>
    </source>
</evidence>
<dbReference type="InterPro" id="IPR037213">
    <property type="entry name" value="Run_dom_sf"/>
</dbReference>
<sequence>HVFEATKAAANGCVSDAQTFLLPMCQVLEEIFRKGMHNTAHSAFGLTRRDYWAWIRKADLYNEELDSSFKRTVAAVLNSSCIATPQGRGRLFIRTALKNKCLHFPVETIVRRKCNEGIYDDTSIIGNEILGEIFLSLLYQCSHLDFNLNIENASFLDETWQLPTYEEHELVPCMDLGVYLG</sequence>
<dbReference type="Pfam" id="PF02759">
    <property type="entry name" value="RUN"/>
    <property type="match status" value="1"/>
</dbReference>
<evidence type="ECO:0000313" key="3">
    <source>
        <dbReference type="Proteomes" id="UP001381693"/>
    </source>
</evidence>
<feature type="domain" description="RUN" evidence="1">
    <location>
        <begin position="15"/>
        <end position="153"/>
    </location>
</feature>
<dbReference type="Proteomes" id="UP001381693">
    <property type="component" value="Unassembled WGS sequence"/>
</dbReference>
<proteinExistence type="predicted"/>
<name>A0AAN9AFY6_HALRR</name>
<dbReference type="EMBL" id="JAXCGZ010000969">
    <property type="protein sequence ID" value="KAK7085432.1"/>
    <property type="molecule type" value="Genomic_DNA"/>
</dbReference>
<protein>
    <recommendedName>
        <fullName evidence="1">RUN domain-containing protein</fullName>
    </recommendedName>
</protein>
<organism evidence="2 3">
    <name type="scientific">Halocaridina rubra</name>
    <name type="common">Hawaiian red shrimp</name>
    <dbReference type="NCBI Taxonomy" id="373956"/>
    <lineage>
        <taxon>Eukaryota</taxon>
        <taxon>Metazoa</taxon>
        <taxon>Ecdysozoa</taxon>
        <taxon>Arthropoda</taxon>
        <taxon>Crustacea</taxon>
        <taxon>Multicrustacea</taxon>
        <taxon>Malacostraca</taxon>
        <taxon>Eumalacostraca</taxon>
        <taxon>Eucarida</taxon>
        <taxon>Decapoda</taxon>
        <taxon>Pleocyemata</taxon>
        <taxon>Caridea</taxon>
        <taxon>Atyoidea</taxon>
        <taxon>Atyidae</taxon>
        <taxon>Halocaridina</taxon>
    </lineage>
</organism>
<accession>A0AAN9AFY6</accession>
<dbReference type="AlphaFoldDB" id="A0AAN9AFY6"/>
<dbReference type="PROSITE" id="PS50826">
    <property type="entry name" value="RUN"/>
    <property type="match status" value="1"/>
</dbReference>
<dbReference type="Gene3D" id="1.20.58.900">
    <property type="match status" value="1"/>
</dbReference>
<dbReference type="PANTHER" id="PTHR46753">
    <property type="entry name" value="FYVE AND COILED-COIL DOMAIN-CONTAINING PROTEIN 1"/>
    <property type="match status" value="1"/>
</dbReference>
<dbReference type="InterPro" id="IPR004012">
    <property type="entry name" value="Run_dom"/>
</dbReference>
<feature type="non-terminal residue" evidence="2">
    <location>
        <position position="1"/>
    </location>
</feature>
<comment type="caution">
    <text evidence="2">The sequence shown here is derived from an EMBL/GenBank/DDBJ whole genome shotgun (WGS) entry which is preliminary data.</text>
</comment>
<reference evidence="2 3" key="1">
    <citation type="submission" date="2023-11" db="EMBL/GenBank/DDBJ databases">
        <title>Halocaridina rubra genome assembly.</title>
        <authorList>
            <person name="Smith C."/>
        </authorList>
    </citation>
    <scope>NUCLEOTIDE SEQUENCE [LARGE SCALE GENOMIC DNA]</scope>
    <source>
        <strain evidence="2">EP-1</strain>
        <tissue evidence="2">Whole</tissue>
    </source>
</reference>